<keyword evidence="5" id="KW-1185">Reference proteome</keyword>
<name>A0ABM9BNM2_9BACL</name>
<feature type="domain" description="TPM" evidence="3">
    <location>
        <begin position="177"/>
        <end position="294"/>
    </location>
</feature>
<keyword evidence="2" id="KW-0732">Signal</keyword>
<keyword evidence="1" id="KW-0472">Membrane</keyword>
<reference evidence="4" key="1">
    <citation type="submission" date="2022-01" db="EMBL/GenBank/DDBJ databases">
        <authorList>
            <person name="Criscuolo A."/>
        </authorList>
    </citation>
    <scope>NUCLEOTIDE SEQUENCE</scope>
    <source>
        <strain evidence="4">CIP111892</strain>
    </source>
</reference>
<dbReference type="EMBL" id="CAKMMG010000001">
    <property type="protein sequence ID" value="CAH1191517.1"/>
    <property type="molecule type" value="Genomic_DNA"/>
</dbReference>
<evidence type="ECO:0000256" key="2">
    <source>
        <dbReference type="SAM" id="SignalP"/>
    </source>
</evidence>
<dbReference type="PANTHER" id="PTHR30373">
    <property type="entry name" value="UPF0603 PROTEIN YGCG"/>
    <property type="match status" value="1"/>
</dbReference>
<keyword evidence="1" id="KW-1133">Transmembrane helix</keyword>
<dbReference type="Pfam" id="PF04536">
    <property type="entry name" value="TPM_phosphatase"/>
    <property type="match status" value="2"/>
</dbReference>
<sequence>MNRKIIKITFIAMMLSMMLPLLSWAKPAVPEPTESFYVNDFANVIDVKAENYMVNYGVKLHQETGAQVVLVTVDSTGGASMEEYATLLFNSWGMGSADKNNRVLLLLSIKDNKYWALQGNGLKSTLTDNVLSQILSDSLEPDFADKNYAAGARKTYGALIERLGGIWKEPLGSRNYVADNARVLPQVTRLYLNQSSNLYKTTTGSGIYIVTVKNTGGRSLQDYTYAKFASIRAGSRDVLLVLDIEGDNYHVLQGRNVDRTLTNELIRGILDKVLEPQFAGKNYAAGVTATANEFYSFFLARADHSPEIASAASMTAFTAANDNSINTGTDRPAVSTAAISLTKPASLSKGLTFLALSIIFIVLIATLVSRRNQYN</sequence>
<evidence type="ECO:0000256" key="1">
    <source>
        <dbReference type="SAM" id="Phobius"/>
    </source>
</evidence>
<feature type="signal peptide" evidence="2">
    <location>
        <begin position="1"/>
        <end position="25"/>
    </location>
</feature>
<dbReference type="Proteomes" id="UP000838324">
    <property type="component" value="Unassembled WGS sequence"/>
</dbReference>
<proteinExistence type="predicted"/>
<feature type="domain" description="TPM" evidence="3">
    <location>
        <begin position="38"/>
        <end position="161"/>
    </location>
</feature>
<dbReference type="RefSeq" id="WP_236329731.1">
    <property type="nucleotide sequence ID" value="NZ_CAKMMG010000001.1"/>
</dbReference>
<accession>A0ABM9BNM2</accession>
<feature type="chain" id="PRO_5045154203" description="TPM domain-containing protein" evidence="2">
    <location>
        <begin position="26"/>
        <end position="375"/>
    </location>
</feature>
<gene>
    <name evidence="4" type="ORF">PAECIP111892_00662</name>
</gene>
<dbReference type="InterPro" id="IPR007621">
    <property type="entry name" value="TPM_dom"/>
</dbReference>
<keyword evidence="1" id="KW-0812">Transmembrane</keyword>
<organism evidence="4 5">
    <name type="scientific">Paenibacillus auburnensis</name>
    <dbReference type="NCBI Taxonomy" id="2905649"/>
    <lineage>
        <taxon>Bacteria</taxon>
        <taxon>Bacillati</taxon>
        <taxon>Bacillota</taxon>
        <taxon>Bacilli</taxon>
        <taxon>Bacillales</taxon>
        <taxon>Paenibacillaceae</taxon>
        <taxon>Paenibacillus</taxon>
    </lineage>
</organism>
<evidence type="ECO:0000313" key="5">
    <source>
        <dbReference type="Proteomes" id="UP000838324"/>
    </source>
</evidence>
<feature type="transmembrane region" description="Helical" evidence="1">
    <location>
        <begin position="350"/>
        <end position="369"/>
    </location>
</feature>
<evidence type="ECO:0000313" key="4">
    <source>
        <dbReference type="EMBL" id="CAH1191517.1"/>
    </source>
</evidence>
<comment type="caution">
    <text evidence="4">The sequence shown here is derived from an EMBL/GenBank/DDBJ whole genome shotgun (WGS) entry which is preliminary data.</text>
</comment>
<dbReference type="PANTHER" id="PTHR30373:SF2">
    <property type="entry name" value="UPF0603 PROTEIN YGCG"/>
    <property type="match status" value="1"/>
</dbReference>
<protein>
    <recommendedName>
        <fullName evidence="3">TPM domain-containing protein</fullName>
    </recommendedName>
</protein>
<evidence type="ECO:0000259" key="3">
    <source>
        <dbReference type="Pfam" id="PF04536"/>
    </source>
</evidence>
<dbReference type="Gene3D" id="3.10.310.50">
    <property type="match status" value="2"/>
</dbReference>